<evidence type="ECO:0000313" key="3">
    <source>
        <dbReference type="Proteomes" id="UP001163046"/>
    </source>
</evidence>
<feature type="signal peptide" evidence="1">
    <location>
        <begin position="1"/>
        <end position="21"/>
    </location>
</feature>
<dbReference type="EMBL" id="MU825396">
    <property type="protein sequence ID" value="KAJ7394485.1"/>
    <property type="molecule type" value="Genomic_DNA"/>
</dbReference>
<keyword evidence="1" id="KW-0732">Signal</keyword>
<sequence>MLLTPRFLLVVLFVMISSSQGFDGAREKEYLGNVDTFRGFENLPRPSKVASACICGLRSAKCCARKKMLSKSTVTPSHDFDDMRKPDDIKHEYNVRGLENVQRSSAIASACFCGVTSFKCCGKKRMLSKVKEASRGNLAVQSADFGDKPTSKWLRREDHH</sequence>
<accession>A0A9X0DC39</accession>
<reference evidence="2" key="1">
    <citation type="submission" date="2023-01" db="EMBL/GenBank/DDBJ databases">
        <title>Genome assembly of the deep-sea coral Lophelia pertusa.</title>
        <authorList>
            <person name="Herrera S."/>
            <person name="Cordes E."/>
        </authorList>
    </citation>
    <scope>NUCLEOTIDE SEQUENCE</scope>
    <source>
        <strain evidence="2">USNM1676648</strain>
        <tissue evidence="2">Polyp</tissue>
    </source>
</reference>
<dbReference type="AlphaFoldDB" id="A0A9X0DC39"/>
<name>A0A9X0DC39_9CNID</name>
<dbReference type="Proteomes" id="UP001163046">
    <property type="component" value="Unassembled WGS sequence"/>
</dbReference>
<evidence type="ECO:0000256" key="1">
    <source>
        <dbReference type="SAM" id="SignalP"/>
    </source>
</evidence>
<protein>
    <submittedName>
        <fullName evidence="2">Uncharacterized protein</fullName>
    </submittedName>
</protein>
<organism evidence="2 3">
    <name type="scientific">Desmophyllum pertusum</name>
    <dbReference type="NCBI Taxonomy" id="174260"/>
    <lineage>
        <taxon>Eukaryota</taxon>
        <taxon>Metazoa</taxon>
        <taxon>Cnidaria</taxon>
        <taxon>Anthozoa</taxon>
        <taxon>Hexacorallia</taxon>
        <taxon>Scleractinia</taxon>
        <taxon>Caryophylliina</taxon>
        <taxon>Caryophylliidae</taxon>
        <taxon>Desmophyllum</taxon>
    </lineage>
</organism>
<feature type="chain" id="PRO_5040904776" evidence="1">
    <location>
        <begin position="22"/>
        <end position="160"/>
    </location>
</feature>
<proteinExistence type="predicted"/>
<evidence type="ECO:0000313" key="2">
    <source>
        <dbReference type="EMBL" id="KAJ7394485.1"/>
    </source>
</evidence>
<gene>
    <name evidence="2" type="ORF">OS493_000297</name>
</gene>
<comment type="caution">
    <text evidence="2">The sequence shown here is derived from an EMBL/GenBank/DDBJ whole genome shotgun (WGS) entry which is preliminary data.</text>
</comment>
<keyword evidence="3" id="KW-1185">Reference proteome</keyword>
<dbReference type="OrthoDB" id="10585062at2759"/>